<dbReference type="Gene3D" id="3.40.50.2300">
    <property type="match status" value="2"/>
</dbReference>
<evidence type="ECO:0000256" key="1">
    <source>
        <dbReference type="ARBA" id="ARBA00023015"/>
    </source>
</evidence>
<dbReference type="SUPFAM" id="SSF47413">
    <property type="entry name" value="lambda repressor-like DNA-binding domains"/>
    <property type="match status" value="1"/>
</dbReference>
<dbReference type="Pfam" id="PF00356">
    <property type="entry name" value="LacI"/>
    <property type="match status" value="1"/>
</dbReference>
<keyword evidence="3" id="KW-0804">Transcription</keyword>
<dbReference type="Gene3D" id="1.10.260.40">
    <property type="entry name" value="lambda repressor-like DNA-binding domains"/>
    <property type="match status" value="1"/>
</dbReference>
<sequence length="350" mass="38120">MVTLRDVANAAGVSPAAASYALSGSSKVTEETARRVRKAARALHYTGNFAARSLRRGKSGIIGVAMFELRREYPATLAYAIGNEAAKHGRQALVQQISYSDERERAFIRSMANQYSDGLLLCSAGVPESEIDALSKGKPVVVLDDVSIKRYDTVLNPREEGENALVGHLVSIGRTDALIIGADRLSRKEIIAAQPGRYRFLASCYAAYANHGMRLNKRRIEPLPAWDIEQARLKAHELVERRCIFDSAICATDTVALGFIRGLLECGVRVPDDVAVVGFDGIATGRYCSPTLTTIETDIDEVARRAVDLLMRRIGNAEDNDDDEGAPTDPQHVTVGYRLRIGESTVGAKD</sequence>
<accession>A0A087DIY6</accession>
<dbReference type="PROSITE" id="PS50932">
    <property type="entry name" value="HTH_LACI_2"/>
    <property type="match status" value="1"/>
</dbReference>
<dbReference type="STRING" id="158787.BSCA_0517"/>
<dbReference type="Pfam" id="PF13377">
    <property type="entry name" value="Peripla_BP_3"/>
    <property type="match status" value="1"/>
</dbReference>
<evidence type="ECO:0000256" key="2">
    <source>
        <dbReference type="ARBA" id="ARBA00023125"/>
    </source>
</evidence>
<evidence type="ECO:0000313" key="6">
    <source>
        <dbReference type="Proteomes" id="UP000029033"/>
    </source>
</evidence>
<keyword evidence="1" id="KW-0805">Transcription regulation</keyword>
<dbReference type="GO" id="GO:0000976">
    <property type="term" value="F:transcription cis-regulatory region binding"/>
    <property type="evidence" value="ECO:0007669"/>
    <property type="project" value="TreeGrafter"/>
</dbReference>
<keyword evidence="2" id="KW-0238">DNA-binding</keyword>
<keyword evidence="6" id="KW-1185">Reference proteome</keyword>
<dbReference type="eggNOG" id="COG1609">
    <property type="taxonomic scope" value="Bacteria"/>
</dbReference>
<protein>
    <submittedName>
        <fullName evidence="5">Regulatory protein LacI</fullName>
    </submittedName>
</protein>
<dbReference type="EMBL" id="JGZO01000002">
    <property type="protein sequence ID" value="KFI95486.1"/>
    <property type="molecule type" value="Genomic_DNA"/>
</dbReference>
<dbReference type="InterPro" id="IPR028082">
    <property type="entry name" value="Peripla_BP_I"/>
</dbReference>
<dbReference type="PROSITE" id="PS00356">
    <property type="entry name" value="HTH_LACI_1"/>
    <property type="match status" value="1"/>
</dbReference>
<dbReference type="RefSeq" id="WP_081892832.1">
    <property type="nucleotide sequence ID" value="NZ_CAUPKV010000001.1"/>
</dbReference>
<evidence type="ECO:0000313" key="5">
    <source>
        <dbReference type="EMBL" id="KFI95486.1"/>
    </source>
</evidence>
<comment type="caution">
    <text evidence="5">The sequence shown here is derived from an EMBL/GenBank/DDBJ whole genome shotgun (WGS) entry which is preliminary data.</text>
</comment>
<dbReference type="InterPro" id="IPR046335">
    <property type="entry name" value="LacI/GalR-like_sensor"/>
</dbReference>
<dbReference type="PANTHER" id="PTHR30146:SF109">
    <property type="entry name" value="HTH-TYPE TRANSCRIPTIONAL REGULATOR GALS"/>
    <property type="match status" value="1"/>
</dbReference>
<evidence type="ECO:0000256" key="3">
    <source>
        <dbReference type="ARBA" id="ARBA00023163"/>
    </source>
</evidence>
<dbReference type="SUPFAM" id="SSF53822">
    <property type="entry name" value="Periplasmic binding protein-like I"/>
    <property type="match status" value="1"/>
</dbReference>
<dbReference type="PANTHER" id="PTHR30146">
    <property type="entry name" value="LACI-RELATED TRANSCRIPTIONAL REPRESSOR"/>
    <property type="match status" value="1"/>
</dbReference>
<dbReference type="OrthoDB" id="37081at2"/>
<dbReference type="GO" id="GO:0003700">
    <property type="term" value="F:DNA-binding transcription factor activity"/>
    <property type="evidence" value="ECO:0007669"/>
    <property type="project" value="TreeGrafter"/>
</dbReference>
<reference evidence="5 6" key="1">
    <citation type="submission" date="2014-03" db="EMBL/GenBank/DDBJ databases">
        <title>Genomics of Bifidobacteria.</title>
        <authorList>
            <person name="Ventura M."/>
            <person name="Milani C."/>
            <person name="Lugli G.A."/>
        </authorList>
    </citation>
    <scope>NUCLEOTIDE SEQUENCE [LARGE SCALE GENOMIC DNA]</scope>
    <source>
        <strain evidence="5 6">LMG 21589</strain>
    </source>
</reference>
<name>A0A087DIY6_9BIFI</name>
<dbReference type="AlphaFoldDB" id="A0A087DIY6"/>
<proteinExistence type="predicted"/>
<gene>
    <name evidence="5" type="ORF">BSCA_0517</name>
</gene>
<dbReference type="SMART" id="SM00354">
    <property type="entry name" value="HTH_LACI"/>
    <property type="match status" value="1"/>
</dbReference>
<organism evidence="5 6">
    <name type="scientific">Bifidobacterium scardovii</name>
    <dbReference type="NCBI Taxonomy" id="158787"/>
    <lineage>
        <taxon>Bacteria</taxon>
        <taxon>Bacillati</taxon>
        <taxon>Actinomycetota</taxon>
        <taxon>Actinomycetes</taxon>
        <taxon>Bifidobacteriales</taxon>
        <taxon>Bifidobacteriaceae</taxon>
        <taxon>Bifidobacterium</taxon>
    </lineage>
</organism>
<dbReference type="Proteomes" id="UP000029033">
    <property type="component" value="Unassembled WGS sequence"/>
</dbReference>
<feature type="domain" description="HTH lacI-type" evidence="4">
    <location>
        <begin position="2"/>
        <end position="56"/>
    </location>
</feature>
<dbReference type="InterPro" id="IPR010982">
    <property type="entry name" value="Lambda_DNA-bd_dom_sf"/>
</dbReference>
<dbReference type="CDD" id="cd06267">
    <property type="entry name" value="PBP1_LacI_sugar_binding-like"/>
    <property type="match status" value="1"/>
</dbReference>
<dbReference type="GeneID" id="85165445"/>
<dbReference type="CDD" id="cd01392">
    <property type="entry name" value="HTH_LacI"/>
    <property type="match status" value="1"/>
</dbReference>
<evidence type="ECO:0000259" key="4">
    <source>
        <dbReference type="PROSITE" id="PS50932"/>
    </source>
</evidence>
<dbReference type="InterPro" id="IPR000843">
    <property type="entry name" value="HTH_LacI"/>
</dbReference>